<dbReference type="Proteomes" id="UP000037939">
    <property type="component" value="Unassembled WGS sequence"/>
</dbReference>
<feature type="domain" description="Class II aldolase/adducin N-terminal" evidence="1">
    <location>
        <begin position="53"/>
        <end position="206"/>
    </location>
</feature>
<dbReference type="InterPro" id="IPR001303">
    <property type="entry name" value="Aldolase_II/adducin_N"/>
</dbReference>
<sequence>MSVQPVAATLEHALDADLAAFVATVRKAAIKAVKVLTETGTLSATGTFGAAERVPGQNRLVSVGYAGPFAEGDGISVAVVEFDGTIVYSEGGAAGGGARYAPVLKAHPDITTVIHAHTPYLGAWAGAHRTLPLLYVPAQRWTLAREVPIYINRRQAESAFILEKIAENSYHEAILEANGGSTFWGKKGLLKTAAQILVLEEGARFQALAEPLGGTQPYGSGVLEQQWKMSGLIEKADPAVYSV</sequence>
<gene>
    <name evidence="2" type="ORF">WG78_19860</name>
</gene>
<name>A0A0N0XGB1_9NEIS</name>
<comment type="caution">
    <text evidence="2">The sequence shown here is derived from an EMBL/GenBank/DDBJ whole genome shotgun (WGS) entry which is preliminary data.</text>
</comment>
<dbReference type="Pfam" id="PF00596">
    <property type="entry name" value="Aldolase_II"/>
    <property type="match status" value="1"/>
</dbReference>
<dbReference type="OrthoDB" id="8478087at2"/>
<dbReference type="RefSeq" id="WP_053939546.1">
    <property type="nucleotide sequence ID" value="NZ_LAQT01000036.1"/>
</dbReference>
<keyword evidence="3" id="KW-1185">Reference proteome</keyword>
<accession>A0A0N0XGB1</accession>
<reference evidence="2 3" key="1">
    <citation type="submission" date="2015-07" db="EMBL/GenBank/DDBJ databases">
        <title>Draft genome sequence of the Amantichitinum ursilacus IGB-41, a new chitin-degrading bacterium.</title>
        <authorList>
            <person name="Kirstahler P."/>
            <person name="Guenther M."/>
            <person name="Grumaz C."/>
            <person name="Rupp S."/>
            <person name="Zibek S."/>
            <person name="Sohn K."/>
        </authorList>
    </citation>
    <scope>NUCLEOTIDE SEQUENCE [LARGE SCALE GENOMIC DNA]</scope>
    <source>
        <strain evidence="2 3">IGB-41</strain>
    </source>
</reference>
<evidence type="ECO:0000259" key="1">
    <source>
        <dbReference type="Pfam" id="PF00596"/>
    </source>
</evidence>
<dbReference type="STRING" id="857265.WG78_19860"/>
<dbReference type="EMBL" id="LAQT01000036">
    <property type="protein sequence ID" value="KPC49613.1"/>
    <property type="molecule type" value="Genomic_DNA"/>
</dbReference>
<protein>
    <submittedName>
        <fullName evidence="2">L-ribulose-5-phosphate 4-epimerase</fullName>
    </submittedName>
</protein>
<dbReference type="SUPFAM" id="SSF53639">
    <property type="entry name" value="AraD/HMP-PK domain-like"/>
    <property type="match status" value="1"/>
</dbReference>
<evidence type="ECO:0000313" key="3">
    <source>
        <dbReference type="Proteomes" id="UP000037939"/>
    </source>
</evidence>
<evidence type="ECO:0000313" key="2">
    <source>
        <dbReference type="EMBL" id="KPC49613.1"/>
    </source>
</evidence>
<proteinExistence type="predicted"/>
<dbReference type="InterPro" id="IPR036409">
    <property type="entry name" value="Aldolase_II/adducin_N_sf"/>
</dbReference>
<organism evidence="2 3">
    <name type="scientific">Amantichitinum ursilacus</name>
    <dbReference type="NCBI Taxonomy" id="857265"/>
    <lineage>
        <taxon>Bacteria</taxon>
        <taxon>Pseudomonadati</taxon>
        <taxon>Pseudomonadota</taxon>
        <taxon>Betaproteobacteria</taxon>
        <taxon>Neisseriales</taxon>
        <taxon>Chitinibacteraceae</taxon>
        <taxon>Amantichitinum</taxon>
    </lineage>
</organism>
<dbReference type="AlphaFoldDB" id="A0A0N0XGB1"/>
<dbReference type="Gene3D" id="3.40.225.10">
    <property type="entry name" value="Class II aldolase/adducin N-terminal domain"/>
    <property type="match status" value="1"/>
</dbReference>